<evidence type="ECO:0000313" key="2">
    <source>
        <dbReference type="EMBL" id="OSX75166.1"/>
    </source>
</evidence>
<feature type="region of interest" description="Disordered" evidence="1">
    <location>
        <begin position="453"/>
        <end position="535"/>
    </location>
</feature>
<organism evidence="2 3">
    <name type="scientific">Porphyra umbilicalis</name>
    <name type="common">Purple laver</name>
    <name type="synonym">Red alga</name>
    <dbReference type="NCBI Taxonomy" id="2786"/>
    <lineage>
        <taxon>Eukaryota</taxon>
        <taxon>Rhodophyta</taxon>
        <taxon>Bangiophyceae</taxon>
        <taxon>Bangiales</taxon>
        <taxon>Bangiaceae</taxon>
        <taxon>Porphyra</taxon>
    </lineage>
</organism>
<protein>
    <submittedName>
        <fullName evidence="2">Uncharacterized protein</fullName>
    </submittedName>
</protein>
<feature type="compositionally biased region" description="Pro residues" evidence="1">
    <location>
        <begin position="95"/>
        <end position="123"/>
    </location>
</feature>
<sequence>SGAHARTVTTAGGAPHNRSAYWPPPPPLSPLPPTPMKLVTPHPPAPYAQHGDTHADTMAATAAGATSGWAGAYLRPREVPPPSTTTTKTEAPGRPSFPAPPQTALPPPVADRPPPAPARPPPSLAASLSRRRRRSQRRSPHRTRRRDAAVAAPAGQERLRARQYAGNCHLAPLAATQPAVSGGQAGAQVGRQAGVAAAGATGHAAAEKNTAPAASCRTRHLHTRLGRRSFAANMHRALILPPPQASRSPTTTSACTAVECSTVNCTSATAQRARNEQRCNRPEPTKRTTAATGVAATRRRGVATARRGRTRCLVAGVPAAAGAAAAADVGCLVFAAVRNPRGRQVNVEPHNAVSCLRLVFAAHTSWEGGDPSARADAASGRESTDSLPPGGSPRGGEHVAPRSQGGGEPRPGSEPAGGSSSRAPRGSSGGLVSVGPALQDAIAEAVRSEIARSLPVTPGSARSSIERPDPQRSGQTQSRRRLHYSSQSSDGDYSGGDSPRGSSQRHPRRGTPRHAPLPRRHRSAQRSAGPITVNNPNYRDLFDCETYSLENRSVSYTREHAPMMGRLKKDVMHSFGHRSEWSGDPPQKVFQFLRKFSKACDDNDVSEGEAFYMLQEFTLEPLRAK</sequence>
<feature type="compositionally biased region" description="Basic residues" evidence="1">
    <location>
        <begin position="129"/>
        <end position="145"/>
    </location>
</feature>
<feature type="non-terminal residue" evidence="2">
    <location>
        <position position="1"/>
    </location>
</feature>
<name>A0A1X6P316_PORUM</name>
<keyword evidence="3" id="KW-1185">Reference proteome</keyword>
<feature type="compositionally biased region" description="Low complexity" evidence="1">
    <location>
        <begin position="485"/>
        <end position="502"/>
    </location>
</feature>
<evidence type="ECO:0000313" key="3">
    <source>
        <dbReference type="Proteomes" id="UP000218209"/>
    </source>
</evidence>
<gene>
    <name evidence="2" type="ORF">BU14_0251s0006</name>
</gene>
<feature type="region of interest" description="Disordered" evidence="1">
    <location>
        <begin position="1"/>
        <end position="157"/>
    </location>
</feature>
<feature type="region of interest" description="Disordered" evidence="1">
    <location>
        <begin position="276"/>
        <end position="302"/>
    </location>
</feature>
<evidence type="ECO:0000256" key="1">
    <source>
        <dbReference type="SAM" id="MobiDB-lite"/>
    </source>
</evidence>
<feature type="compositionally biased region" description="Low complexity" evidence="1">
    <location>
        <begin position="416"/>
        <end position="426"/>
    </location>
</feature>
<reference evidence="2 3" key="1">
    <citation type="submission" date="2017-03" db="EMBL/GenBank/DDBJ databases">
        <title>WGS assembly of Porphyra umbilicalis.</title>
        <authorList>
            <person name="Brawley S.H."/>
            <person name="Blouin N.A."/>
            <person name="Ficko-Blean E."/>
            <person name="Wheeler G.L."/>
            <person name="Lohr M."/>
            <person name="Goodson H.V."/>
            <person name="Jenkins J.W."/>
            <person name="Blaby-Haas C.E."/>
            <person name="Helliwell K.E."/>
            <person name="Chan C."/>
            <person name="Marriage T."/>
            <person name="Bhattacharya D."/>
            <person name="Klein A.S."/>
            <person name="Badis Y."/>
            <person name="Brodie J."/>
            <person name="Cao Y."/>
            <person name="Collen J."/>
            <person name="Dittami S.M."/>
            <person name="Gachon C.M."/>
            <person name="Green B.R."/>
            <person name="Karpowicz S."/>
            <person name="Kim J.W."/>
            <person name="Kudahl U."/>
            <person name="Lin S."/>
            <person name="Michel G."/>
            <person name="Mittag M."/>
            <person name="Olson B.J."/>
            <person name="Pangilinan J."/>
            <person name="Peng Y."/>
            <person name="Qiu H."/>
            <person name="Shu S."/>
            <person name="Singer J.T."/>
            <person name="Smith A.G."/>
            <person name="Sprecher B.N."/>
            <person name="Wagner V."/>
            <person name="Wang W."/>
            <person name="Wang Z.-Y."/>
            <person name="Yan J."/>
            <person name="Yarish C."/>
            <person name="Zoeuner-Riek S."/>
            <person name="Zhuang Y."/>
            <person name="Zou Y."/>
            <person name="Lindquist E.A."/>
            <person name="Grimwood J."/>
            <person name="Barry K."/>
            <person name="Rokhsar D.S."/>
            <person name="Schmutz J."/>
            <person name="Stiller J.W."/>
            <person name="Grossman A.R."/>
            <person name="Prochnik S.E."/>
        </authorList>
    </citation>
    <scope>NUCLEOTIDE SEQUENCE [LARGE SCALE GENOMIC DNA]</scope>
    <source>
        <strain evidence="2">4086291</strain>
    </source>
</reference>
<proteinExistence type="predicted"/>
<feature type="region of interest" description="Disordered" evidence="1">
    <location>
        <begin position="366"/>
        <end position="433"/>
    </location>
</feature>
<feature type="non-terminal residue" evidence="2">
    <location>
        <position position="625"/>
    </location>
</feature>
<feature type="compositionally biased region" description="Low complexity" evidence="1">
    <location>
        <begin position="287"/>
        <end position="296"/>
    </location>
</feature>
<accession>A0A1X6P316</accession>
<feature type="compositionally biased region" description="Low complexity" evidence="1">
    <location>
        <begin position="56"/>
        <end position="72"/>
    </location>
</feature>
<feature type="compositionally biased region" description="Basic and acidic residues" evidence="1">
    <location>
        <begin position="276"/>
        <end position="286"/>
    </location>
</feature>
<feature type="compositionally biased region" description="Pro residues" evidence="1">
    <location>
        <begin position="22"/>
        <end position="46"/>
    </location>
</feature>
<feature type="compositionally biased region" description="Basic residues" evidence="1">
    <location>
        <begin position="503"/>
        <end position="524"/>
    </location>
</feature>
<dbReference type="EMBL" id="KV918916">
    <property type="protein sequence ID" value="OSX75166.1"/>
    <property type="molecule type" value="Genomic_DNA"/>
</dbReference>
<dbReference type="Proteomes" id="UP000218209">
    <property type="component" value="Unassembled WGS sequence"/>
</dbReference>
<dbReference type="AlphaFoldDB" id="A0A1X6P316"/>